<reference evidence="1 2" key="1">
    <citation type="submission" date="2016-01" db="EMBL/GenBank/DDBJ databases">
        <authorList>
            <person name="Oliw E.H."/>
        </authorList>
    </citation>
    <scope>NUCLEOTIDE SEQUENCE [LARGE SCALE GENOMIC DNA]</scope>
    <source>
        <strain evidence="1 2">DY10</strain>
    </source>
</reference>
<organism evidence="1 2">
    <name type="scientific">Spirosoma montaniterrae</name>
    <dbReference type="NCBI Taxonomy" id="1178516"/>
    <lineage>
        <taxon>Bacteria</taxon>
        <taxon>Pseudomonadati</taxon>
        <taxon>Bacteroidota</taxon>
        <taxon>Cytophagia</taxon>
        <taxon>Cytophagales</taxon>
        <taxon>Cytophagaceae</taxon>
        <taxon>Spirosoma</taxon>
    </lineage>
</organism>
<evidence type="ECO:0000313" key="1">
    <source>
        <dbReference type="EMBL" id="AQG81461.1"/>
    </source>
</evidence>
<dbReference type="AlphaFoldDB" id="A0A1P9X1F8"/>
<gene>
    <name evidence="1" type="ORF">AWR27_20380</name>
</gene>
<proteinExistence type="predicted"/>
<keyword evidence="2" id="KW-1185">Reference proteome</keyword>
<name>A0A1P9X1F8_9BACT</name>
<dbReference type="Proteomes" id="UP000187941">
    <property type="component" value="Chromosome"/>
</dbReference>
<evidence type="ECO:0000313" key="2">
    <source>
        <dbReference type="Proteomes" id="UP000187941"/>
    </source>
</evidence>
<dbReference type="RefSeq" id="WP_077132923.1">
    <property type="nucleotide sequence ID" value="NZ_CP014263.1"/>
</dbReference>
<dbReference type="KEGG" id="smon:AWR27_20380"/>
<accession>A0A1P9X1F8</accession>
<dbReference type="STRING" id="1178516.AWR27_20380"/>
<protein>
    <submittedName>
        <fullName evidence="1">Uncharacterized protein</fullName>
    </submittedName>
</protein>
<sequence length="114" mass="13380">MNENLIDTEWELLLDQLQQLVGKRPADLNAVLFLIGVQELGRGPRRFSKEAKQDLMHIAVCRVLSQSDYYEFDGYDKDGWPQWKLLKPIPHADLLGQESFLKRHVILYFQRILV</sequence>
<dbReference type="EMBL" id="CP014263">
    <property type="protein sequence ID" value="AQG81461.1"/>
    <property type="molecule type" value="Genomic_DNA"/>
</dbReference>
<dbReference type="OrthoDB" id="794480at2"/>